<evidence type="ECO:0000259" key="4">
    <source>
        <dbReference type="PROSITE" id="PS51523"/>
    </source>
</evidence>
<evidence type="ECO:0000313" key="5">
    <source>
        <dbReference type="EMBL" id="GFP95516.1"/>
    </source>
</evidence>
<gene>
    <name evidence="5" type="ORF">PHJA_001695900</name>
</gene>
<keyword evidence="3" id="KW-0862">Zinc</keyword>
<evidence type="ECO:0000256" key="2">
    <source>
        <dbReference type="ARBA" id="ARBA00022771"/>
    </source>
</evidence>
<dbReference type="InterPro" id="IPR006456">
    <property type="entry name" value="ZF_HD_homeobox_Cys/His_dimer"/>
</dbReference>
<sequence>MENMGQREESYKECLRIHENLRAKIDGCQKFVEGTLTSDCLACGCHKNFHRVVQPVYWTTRVVHTKCLKIHDFMFRSTVDGCQEFIEGTATDPSACAA</sequence>
<reference evidence="5" key="1">
    <citation type="submission" date="2020-07" db="EMBL/GenBank/DDBJ databases">
        <title>Ethylene signaling mediates host invasion by parasitic plants.</title>
        <authorList>
            <person name="Yoshida S."/>
        </authorList>
    </citation>
    <scope>NUCLEOTIDE SEQUENCE</scope>
    <source>
        <strain evidence="5">Okayama</strain>
    </source>
</reference>
<name>A0A830C8P4_9LAMI</name>
<evidence type="ECO:0000313" key="6">
    <source>
        <dbReference type="Proteomes" id="UP000653305"/>
    </source>
</evidence>
<keyword evidence="2" id="KW-0863">Zinc-finger</keyword>
<dbReference type="GO" id="GO:0008270">
    <property type="term" value="F:zinc ion binding"/>
    <property type="evidence" value="ECO:0007669"/>
    <property type="project" value="UniProtKB-KW"/>
</dbReference>
<dbReference type="OrthoDB" id="904763at2759"/>
<proteinExistence type="predicted"/>
<dbReference type="Pfam" id="PF04770">
    <property type="entry name" value="ZF-HD_dimer"/>
    <property type="match status" value="1"/>
</dbReference>
<dbReference type="Proteomes" id="UP000653305">
    <property type="component" value="Unassembled WGS sequence"/>
</dbReference>
<dbReference type="GO" id="GO:0003700">
    <property type="term" value="F:DNA-binding transcription factor activity"/>
    <property type="evidence" value="ECO:0007669"/>
    <property type="project" value="TreeGrafter"/>
</dbReference>
<dbReference type="GO" id="GO:0050793">
    <property type="term" value="P:regulation of developmental process"/>
    <property type="evidence" value="ECO:0007669"/>
    <property type="project" value="TreeGrafter"/>
</dbReference>
<evidence type="ECO:0000256" key="1">
    <source>
        <dbReference type="ARBA" id="ARBA00022723"/>
    </source>
</evidence>
<dbReference type="AlphaFoldDB" id="A0A830C8P4"/>
<dbReference type="PANTHER" id="PTHR31948">
    <property type="entry name" value="ZINC-FINGER HOMEODOMAIN PROTEIN 2"/>
    <property type="match status" value="1"/>
</dbReference>
<dbReference type="EMBL" id="BMAC01000393">
    <property type="protein sequence ID" value="GFP95516.1"/>
    <property type="molecule type" value="Genomic_DNA"/>
</dbReference>
<evidence type="ECO:0000256" key="3">
    <source>
        <dbReference type="ARBA" id="ARBA00022833"/>
    </source>
</evidence>
<keyword evidence="1" id="KW-0479">Metal-binding</keyword>
<comment type="caution">
    <text evidence="5">The sequence shown here is derived from an EMBL/GenBank/DDBJ whole genome shotgun (WGS) entry which is preliminary data.</text>
</comment>
<feature type="domain" description="ZF-HD dimerization-type" evidence="4">
    <location>
        <begin position="11"/>
        <end position="53"/>
    </location>
</feature>
<accession>A0A830C8P4</accession>
<organism evidence="5 6">
    <name type="scientific">Phtheirospermum japonicum</name>
    <dbReference type="NCBI Taxonomy" id="374723"/>
    <lineage>
        <taxon>Eukaryota</taxon>
        <taxon>Viridiplantae</taxon>
        <taxon>Streptophyta</taxon>
        <taxon>Embryophyta</taxon>
        <taxon>Tracheophyta</taxon>
        <taxon>Spermatophyta</taxon>
        <taxon>Magnoliopsida</taxon>
        <taxon>eudicotyledons</taxon>
        <taxon>Gunneridae</taxon>
        <taxon>Pentapetalae</taxon>
        <taxon>asterids</taxon>
        <taxon>lamiids</taxon>
        <taxon>Lamiales</taxon>
        <taxon>Orobanchaceae</taxon>
        <taxon>Orobanchaceae incertae sedis</taxon>
        <taxon>Phtheirospermum</taxon>
    </lineage>
</organism>
<dbReference type="PROSITE" id="PS51523">
    <property type="entry name" value="ZF_HD_DIMER"/>
    <property type="match status" value="1"/>
</dbReference>
<dbReference type="PANTHER" id="PTHR31948:SF140">
    <property type="entry name" value="ZINC-FINGER HOMEODOMAIN PROTEIN 2"/>
    <property type="match status" value="1"/>
</dbReference>
<protein>
    <recommendedName>
        <fullName evidence="4">ZF-HD dimerization-type domain-containing protein</fullName>
    </recommendedName>
</protein>
<dbReference type="GO" id="GO:0000976">
    <property type="term" value="F:transcription cis-regulatory region binding"/>
    <property type="evidence" value="ECO:0007669"/>
    <property type="project" value="TreeGrafter"/>
</dbReference>
<dbReference type="GO" id="GO:0005634">
    <property type="term" value="C:nucleus"/>
    <property type="evidence" value="ECO:0007669"/>
    <property type="project" value="TreeGrafter"/>
</dbReference>
<keyword evidence="6" id="KW-1185">Reference proteome</keyword>